<protein>
    <recommendedName>
        <fullName evidence="6">Inositolphosphotransferase Aur1/Ipt1 domain-containing protein</fullName>
    </recommendedName>
</protein>
<dbReference type="GeneID" id="92205488"/>
<feature type="domain" description="Inositolphosphotransferase Aur1/Ipt1" evidence="6">
    <location>
        <begin position="266"/>
        <end position="433"/>
    </location>
</feature>
<dbReference type="RefSeq" id="XP_066827230.1">
    <property type="nucleotide sequence ID" value="XM_066972972.1"/>
</dbReference>
<dbReference type="EMBL" id="OZ022405">
    <property type="protein sequence ID" value="CAK9435565.1"/>
    <property type="molecule type" value="Genomic_DNA"/>
</dbReference>
<evidence type="ECO:0000256" key="3">
    <source>
        <dbReference type="ARBA" id="ARBA00022989"/>
    </source>
</evidence>
<accession>A0ABP0ZD25</accession>
<dbReference type="Pfam" id="PF14378">
    <property type="entry name" value="PAP2_3"/>
    <property type="match status" value="1"/>
</dbReference>
<dbReference type="InterPro" id="IPR052185">
    <property type="entry name" value="IPC_Synthase-Related"/>
</dbReference>
<evidence type="ECO:0000256" key="4">
    <source>
        <dbReference type="ARBA" id="ARBA00023136"/>
    </source>
</evidence>
<dbReference type="Proteomes" id="UP001497383">
    <property type="component" value="Chromosome 1"/>
</dbReference>
<dbReference type="Gene3D" id="1.20.144.10">
    <property type="entry name" value="Phosphatidic acid phosphatase type 2/haloperoxidase"/>
    <property type="match status" value="1"/>
</dbReference>
<keyword evidence="2 5" id="KW-0812">Transmembrane</keyword>
<evidence type="ECO:0000259" key="6">
    <source>
        <dbReference type="Pfam" id="PF14378"/>
    </source>
</evidence>
<feature type="transmembrane region" description="Helical" evidence="5">
    <location>
        <begin position="94"/>
        <end position="120"/>
    </location>
</feature>
<name>A0ABP0ZD25_9ASCO</name>
<evidence type="ECO:0000256" key="5">
    <source>
        <dbReference type="SAM" id="Phobius"/>
    </source>
</evidence>
<feature type="transmembrane region" description="Helical" evidence="5">
    <location>
        <begin position="235"/>
        <end position="255"/>
    </location>
</feature>
<comment type="subcellular location">
    <subcellularLocation>
        <location evidence="1">Membrane</location>
        <topology evidence="1">Multi-pass membrane protein</topology>
    </subcellularLocation>
</comment>
<dbReference type="PANTHER" id="PTHR31310:SF7">
    <property type="entry name" value="PA-PHOSPHATASE RELATED-FAMILY PROTEIN DDB_G0268928"/>
    <property type="match status" value="1"/>
</dbReference>
<dbReference type="CDD" id="cd03386">
    <property type="entry name" value="PAP2_Aur1_like"/>
    <property type="match status" value="1"/>
</dbReference>
<evidence type="ECO:0000256" key="2">
    <source>
        <dbReference type="ARBA" id="ARBA00022692"/>
    </source>
</evidence>
<feature type="transmembrane region" description="Helical" evidence="5">
    <location>
        <begin position="296"/>
        <end position="318"/>
    </location>
</feature>
<sequence length="482" mass="55431">MLAITIPYLLLRRILSRLWQLLLKISRYVSVFHYRLYFAVLHEQTLAAFAWDLTKTSTFIALCVAFTVLFNHIPRTEYICYKFLYRFDSYFFDIWSQPIGSLTGLTLTGLAAYMMLYYFYTDEEEEPTALPNHYHHYQQVSLAHLKPLQISSVLMNENVVHISTASSRVSTAESTTTTTTGSSSSTLSPVGDPYNIFAEEAEVWQLNTPVSSESFAYDNHKFPQDTNKFNLHSSFWDRAPVILFGSAWLILNIVQKGKHPVYKTKNIVAWAFHVPVHFAVPLVAVAWLYIWHAPGAARLLITCLGLQNCAVLFTYLVFPNAPPSFIKLFGENRVPSFDMVYSDSQASEDKKFSFILHKALHYAAPHKFASFPSLHSAFACLICFFVCHYSKWSWFKLLSVVNVVGQWWAEVYLDHHWRIDSLAGLVYAIVIWTWVRNYNQSLAKIESKFEQARANRDFVNGSTMGMRLFRATKLQNSFDPKA</sequence>
<feature type="transmembrane region" description="Helical" evidence="5">
    <location>
        <begin position="376"/>
        <end position="395"/>
    </location>
</feature>
<evidence type="ECO:0000313" key="8">
    <source>
        <dbReference type="Proteomes" id="UP001497383"/>
    </source>
</evidence>
<dbReference type="InterPro" id="IPR036938">
    <property type="entry name" value="PAP2/HPO_sf"/>
</dbReference>
<keyword evidence="4 5" id="KW-0472">Membrane</keyword>
<dbReference type="SUPFAM" id="SSF48317">
    <property type="entry name" value="Acid phosphatase/Vanadium-dependent haloperoxidase"/>
    <property type="match status" value="1"/>
</dbReference>
<feature type="transmembrane region" description="Helical" evidence="5">
    <location>
        <begin position="267"/>
        <end position="290"/>
    </location>
</feature>
<keyword evidence="8" id="KW-1185">Reference proteome</keyword>
<dbReference type="InterPro" id="IPR026841">
    <property type="entry name" value="Aur1/Ipt1"/>
</dbReference>
<evidence type="ECO:0000313" key="7">
    <source>
        <dbReference type="EMBL" id="CAK9435565.1"/>
    </source>
</evidence>
<organism evidence="7 8">
    <name type="scientific">Lodderomyces beijingensis</name>
    <dbReference type="NCBI Taxonomy" id="1775926"/>
    <lineage>
        <taxon>Eukaryota</taxon>
        <taxon>Fungi</taxon>
        <taxon>Dikarya</taxon>
        <taxon>Ascomycota</taxon>
        <taxon>Saccharomycotina</taxon>
        <taxon>Pichiomycetes</taxon>
        <taxon>Debaryomycetaceae</taxon>
        <taxon>Candida/Lodderomyces clade</taxon>
        <taxon>Lodderomyces</taxon>
    </lineage>
</organism>
<evidence type="ECO:0000256" key="1">
    <source>
        <dbReference type="ARBA" id="ARBA00004141"/>
    </source>
</evidence>
<dbReference type="PANTHER" id="PTHR31310">
    <property type="match status" value="1"/>
</dbReference>
<feature type="transmembrane region" description="Helical" evidence="5">
    <location>
        <begin position="53"/>
        <end position="73"/>
    </location>
</feature>
<gene>
    <name evidence="7" type="ORF">LODBEIA_P02920</name>
</gene>
<reference evidence="7 8" key="1">
    <citation type="submission" date="2024-03" db="EMBL/GenBank/DDBJ databases">
        <authorList>
            <person name="Brejova B."/>
        </authorList>
    </citation>
    <scope>NUCLEOTIDE SEQUENCE [LARGE SCALE GENOMIC DNA]</scope>
    <source>
        <strain evidence="7 8">CBS 14171</strain>
    </source>
</reference>
<keyword evidence="3 5" id="KW-1133">Transmembrane helix</keyword>
<proteinExistence type="predicted"/>